<dbReference type="GO" id="GO:0004185">
    <property type="term" value="F:serine-type carboxypeptidase activity"/>
    <property type="evidence" value="ECO:0007669"/>
    <property type="project" value="UniProtKB-UniRule"/>
</dbReference>
<keyword evidence="2" id="KW-0378">Hydrolase</keyword>
<dbReference type="InterPro" id="IPR033124">
    <property type="entry name" value="Ser_caboxypep_his_AS"/>
</dbReference>
<dbReference type="Pfam" id="PF00450">
    <property type="entry name" value="Peptidase_S10"/>
    <property type="match status" value="1"/>
</dbReference>
<dbReference type="InterPro" id="IPR029058">
    <property type="entry name" value="AB_hydrolase_fold"/>
</dbReference>
<proteinExistence type="inferred from homology"/>
<dbReference type="EMBL" id="HBGS01030159">
    <property type="protein sequence ID" value="CAD9428288.1"/>
    <property type="molecule type" value="Transcribed_RNA"/>
</dbReference>
<dbReference type="PANTHER" id="PTHR11802:SF201">
    <property type="entry name" value="CARBOXYPEPTIDASE"/>
    <property type="match status" value="1"/>
</dbReference>
<dbReference type="Gene3D" id="3.40.50.1820">
    <property type="entry name" value="alpha/beta hydrolase"/>
    <property type="match status" value="1"/>
</dbReference>
<evidence type="ECO:0000313" key="3">
    <source>
        <dbReference type="EMBL" id="CAD9428288.1"/>
    </source>
</evidence>
<dbReference type="PROSITE" id="PS00560">
    <property type="entry name" value="CARBOXYPEPT_SER_HIS"/>
    <property type="match status" value="1"/>
</dbReference>
<dbReference type="Gene3D" id="3.40.50.12670">
    <property type="match status" value="1"/>
</dbReference>
<dbReference type="EC" id="3.4.16.-" evidence="2"/>
<dbReference type="GO" id="GO:0006508">
    <property type="term" value="P:proteolysis"/>
    <property type="evidence" value="ECO:0007669"/>
    <property type="project" value="UniProtKB-KW"/>
</dbReference>
<keyword evidence="2" id="KW-0121">Carboxypeptidase</keyword>
<name>A0A7S2G3G5_9STRA</name>
<dbReference type="InterPro" id="IPR018202">
    <property type="entry name" value="Ser_caboxypep_ser_AS"/>
</dbReference>
<evidence type="ECO:0000256" key="1">
    <source>
        <dbReference type="ARBA" id="ARBA00009431"/>
    </source>
</evidence>
<comment type="similarity">
    <text evidence="1 2">Belongs to the peptidase S10 family.</text>
</comment>
<dbReference type="AlphaFoldDB" id="A0A7S2G3G5"/>
<keyword evidence="2" id="KW-0645">Protease</keyword>
<gene>
    <name evidence="3" type="ORF">DSPE1174_LOCUS15384</name>
</gene>
<dbReference type="InterPro" id="IPR001563">
    <property type="entry name" value="Peptidase_S10"/>
</dbReference>
<dbReference type="PANTHER" id="PTHR11802">
    <property type="entry name" value="SERINE PROTEASE FAMILY S10 SERINE CARBOXYPEPTIDASE"/>
    <property type="match status" value="1"/>
</dbReference>
<accession>A0A7S2G3G5</accession>
<evidence type="ECO:0000256" key="2">
    <source>
        <dbReference type="RuleBase" id="RU361156"/>
    </source>
</evidence>
<dbReference type="SUPFAM" id="SSF53474">
    <property type="entry name" value="alpha/beta-Hydrolases"/>
    <property type="match status" value="1"/>
</dbReference>
<dbReference type="PROSITE" id="PS00131">
    <property type="entry name" value="CARBOXYPEPT_SER_SER"/>
    <property type="match status" value="1"/>
</dbReference>
<dbReference type="PRINTS" id="PR00724">
    <property type="entry name" value="CRBOXYPTASEC"/>
</dbReference>
<sequence length="361" mass="40552">MIQEFYKRFPSFSDSDFYLSAESYGGHYIPTLTKQIVAGSDSDINFKGFAVGNPYTDPVENMRGMFGSLYGHSLLPGPLYTQWEKECGEKGGVETYYADDKCISLEEDMWDLIGDVDWYGLSFPVCNAELGLSAQAQQLIKYSHPKLYTRLSKYAEAKKAAAASFDETTAIKSLENDVSQTPAAQQEQNAKVASLATGVKNKALGYDACVADYMTRYLNKEEVKVALHADTSITWAECTDSITYDFDDQMDYMEVLYKEFLTETDLKIMVFSGDDDSVCSTHGTQSWIWKLGLEVVEEWKAWYYVDPEYGAGQVGGYKVSWKGPGNATLTFVTVHDSGHEVPMYQPMKGHHVFANYIHGIW</sequence>
<organism evidence="3">
    <name type="scientific">Octactis speculum</name>
    <dbReference type="NCBI Taxonomy" id="3111310"/>
    <lineage>
        <taxon>Eukaryota</taxon>
        <taxon>Sar</taxon>
        <taxon>Stramenopiles</taxon>
        <taxon>Ochrophyta</taxon>
        <taxon>Dictyochophyceae</taxon>
        <taxon>Dictyochales</taxon>
        <taxon>Dictyochaceae</taxon>
        <taxon>Octactis</taxon>
    </lineage>
</organism>
<protein>
    <recommendedName>
        <fullName evidence="2">Carboxypeptidase</fullName>
        <ecNumber evidence="2">3.4.16.-</ecNumber>
    </recommendedName>
</protein>
<reference evidence="3" key="1">
    <citation type="submission" date="2021-01" db="EMBL/GenBank/DDBJ databases">
        <authorList>
            <person name="Corre E."/>
            <person name="Pelletier E."/>
            <person name="Niang G."/>
            <person name="Scheremetjew M."/>
            <person name="Finn R."/>
            <person name="Kale V."/>
            <person name="Holt S."/>
            <person name="Cochrane G."/>
            <person name="Meng A."/>
            <person name="Brown T."/>
            <person name="Cohen L."/>
        </authorList>
    </citation>
    <scope>NUCLEOTIDE SEQUENCE</scope>
    <source>
        <strain evidence="3">CCMP1381</strain>
    </source>
</reference>